<keyword evidence="3" id="KW-0969">Cilium</keyword>
<gene>
    <name evidence="5" type="ORF">g.4010</name>
</gene>
<protein>
    <recommendedName>
        <fullName evidence="6">Dynein regulatory complex protein 1/2 N-terminal domain-containing protein</fullName>
    </recommendedName>
</protein>
<dbReference type="GO" id="GO:0005858">
    <property type="term" value="C:axonemal dynein complex"/>
    <property type="evidence" value="ECO:0007669"/>
    <property type="project" value="InterPro"/>
</dbReference>
<evidence type="ECO:0000256" key="2">
    <source>
        <dbReference type="ARBA" id="ARBA00022846"/>
    </source>
</evidence>
<dbReference type="GO" id="GO:0060285">
    <property type="term" value="P:cilium-dependent cell motility"/>
    <property type="evidence" value="ECO:0007669"/>
    <property type="project" value="TreeGrafter"/>
</dbReference>
<evidence type="ECO:0000256" key="1">
    <source>
        <dbReference type="ARBA" id="ARBA00004611"/>
    </source>
</evidence>
<sequence length="426" mass="50687">KHISYRNNILEIDMAMLKSTMKDKKDKLKITKSQQLKESLSKLKEDKLLRNINKEQQNYMITKKNWYKMCMNIRLPELRQTMEAAWHWCDHIFDMKEFIIYQLQNELEISHLQDGMKWQNYIKTVDKIIGSYLKVINNNEQLFKNMYEEMFNKNQTEISDQLEKLQDHEKHIKTILFASELKYDCNQISMQKDYVFKKDDEFKKNTHSLELICGKFDKLLQAAASAIKFAFLHYSENIEDLKQLFDGLKLKDDFYLNMINNQETKLNKLMDINIILQEQMNIETDLKINLSFLENEKNEVNMLYSITRKNRNKGNEIDENKIHFLTLESNKVLEHLNSLVEKGEKLLKLGSLCKQFETQGEKILSDSLIKASQFDGKDENILQVLDIFYYRLASINSSTIFLKNSLEELKKENTKLIKVFQFLVNQ</sequence>
<feature type="non-terminal residue" evidence="5">
    <location>
        <position position="1"/>
    </location>
</feature>
<evidence type="ECO:0000256" key="4">
    <source>
        <dbReference type="ARBA" id="ARBA00023273"/>
    </source>
</evidence>
<dbReference type="EMBL" id="GEDC01004917">
    <property type="protein sequence ID" value="JAS32381.1"/>
    <property type="molecule type" value="Transcribed_RNA"/>
</dbReference>
<dbReference type="GO" id="GO:0003352">
    <property type="term" value="P:regulation of cilium movement"/>
    <property type="evidence" value="ECO:0007669"/>
    <property type="project" value="TreeGrafter"/>
</dbReference>
<evidence type="ECO:0008006" key="6">
    <source>
        <dbReference type="Google" id="ProtNLM"/>
    </source>
</evidence>
<organism evidence="5">
    <name type="scientific">Clastoptera arizonana</name>
    <name type="common">Arizona spittle bug</name>
    <dbReference type="NCBI Taxonomy" id="38151"/>
    <lineage>
        <taxon>Eukaryota</taxon>
        <taxon>Metazoa</taxon>
        <taxon>Ecdysozoa</taxon>
        <taxon>Arthropoda</taxon>
        <taxon>Hexapoda</taxon>
        <taxon>Insecta</taxon>
        <taxon>Pterygota</taxon>
        <taxon>Neoptera</taxon>
        <taxon>Paraneoptera</taxon>
        <taxon>Hemiptera</taxon>
        <taxon>Auchenorrhyncha</taxon>
        <taxon>Cercopoidea</taxon>
        <taxon>Clastopteridae</taxon>
        <taxon>Clastoptera</taxon>
    </lineage>
</organism>
<dbReference type="GO" id="GO:0070286">
    <property type="term" value="P:axonemal dynein complex assembly"/>
    <property type="evidence" value="ECO:0007669"/>
    <property type="project" value="InterPro"/>
</dbReference>
<dbReference type="InterPro" id="IPR039750">
    <property type="entry name" value="DRC1/DRC2"/>
</dbReference>
<keyword evidence="4" id="KW-0966">Cell projection</keyword>
<name>A0A1B6E387_9HEMI</name>
<dbReference type="AlphaFoldDB" id="A0A1B6E387"/>
<comment type="subcellular location">
    <subcellularLocation>
        <location evidence="1">Cytoplasm</location>
        <location evidence="1">Cytoskeleton</location>
        <location evidence="1">Flagellum axoneme</location>
    </subcellularLocation>
</comment>
<keyword evidence="2" id="KW-0282">Flagellum</keyword>
<evidence type="ECO:0000256" key="3">
    <source>
        <dbReference type="ARBA" id="ARBA00023069"/>
    </source>
</evidence>
<reference evidence="5" key="1">
    <citation type="submission" date="2015-12" db="EMBL/GenBank/DDBJ databases">
        <title>De novo transcriptome assembly of four potential Pierce s Disease insect vectors from Arizona vineyards.</title>
        <authorList>
            <person name="Tassone E.E."/>
        </authorList>
    </citation>
    <scope>NUCLEOTIDE SEQUENCE</scope>
</reference>
<proteinExistence type="predicted"/>
<accession>A0A1B6E387</accession>
<evidence type="ECO:0000313" key="5">
    <source>
        <dbReference type="EMBL" id="JAS32381.1"/>
    </source>
</evidence>
<dbReference type="PANTHER" id="PTHR21625">
    <property type="entry name" value="NYD-SP28 PROTEIN"/>
    <property type="match status" value="1"/>
</dbReference>
<dbReference type="PANTHER" id="PTHR21625:SF0">
    <property type="entry name" value="DYNEIN REGULATORY COMPLEX SUBUNIT 2"/>
    <property type="match status" value="1"/>
</dbReference>